<gene>
    <name evidence="2" type="ORF">ILEXP_LOCUS48318</name>
</gene>
<comment type="caution">
    <text evidence="2">The sequence shown here is derived from an EMBL/GenBank/DDBJ whole genome shotgun (WGS) entry which is preliminary data.</text>
</comment>
<dbReference type="SUPFAM" id="SSF52266">
    <property type="entry name" value="SGNH hydrolase"/>
    <property type="match status" value="1"/>
</dbReference>
<dbReference type="AlphaFoldDB" id="A0ABC8U9H3"/>
<evidence type="ECO:0000256" key="1">
    <source>
        <dbReference type="ARBA" id="ARBA00008668"/>
    </source>
</evidence>
<dbReference type="PANTHER" id="PTHR45642:SF138">
    <property type="entry name" value="GDSL ESTERASE_LIPASE EXL3-LIKE"/>
    <property type="match status" value="1"/>
</dbReference>
<dbReference type="Gene3D" id="3.40.50.1110">
    <property type="entry name" value="SGNH hydrolase"/>
    <property type="match status" value="1"/>
</dbReference>
<accession>A0ABC8U9H3</accession>
<protein>
    <recommendedName>
        <fullName evidence="4">GDSL esterase/lipase EXL3</fullName>
    </recommendedName>
</protein>
<dbReference type="Proteomes" id="UP001642360">
    <property type="component" value="Unassembled WGS sequence"/>
</dbReference>
<evidence type="ECO:0008006" key="4">
    <source>
        <dbReference type="Google" id="ProtNLM"/>
    </source>
</evidence>
<reference evidence="2 3" key="1">
    <citation type="submission" date="2024-02" db="EMBL/GenBank/DDBJ databases">
        <authorList>
            <person name="Vignale AGUSTIN F."/>
            <person name="Sosa J E."/>
            <person name="Modenutti C."/>
        </authorList>
    </citation>
    <scope>NUCLEOTIDE SEQUENCE [LARGE SCALE GENOMIC DNA]</scope>
</reference>
<proteinExistence type="inferred from homology"/>
<dbReference type="InterPro" id="IPR050592">
    <property type="entry name" value="GDSL_lipolytic_enzyme"/>
</dbReference>
<evidence type="ECO:0000313" key="3">
    <source>
        <dbReference type="Proteomes" id="UP001642360"/>
    </source>
</evidence>
<dbReference type="PANTHER" id="PTHR45642">
    <property type="entry name" value="GDSL ESTERASE/LIPASE EXL3"/>
    <property type="match status" value="1"/>
</dbReference>
<dbReference type="InterPro" id="IPR036514">
    <property type="entry name" value="SGNH_hydro_sf"/>
</dbReference>
<dbReference type="EMBL" id="CAUOFW020007279">
    <property type="protein sequence ID" value="CAK9178397.1"/>
    <property type="molecule type" value="Genomic_DNA"/>
</dbReference>
<dbReference type="InterPro" id="IPR035669">
    <property type="entry name" value="SGNH_plant_lipase-like"/>
</dbReference>
<name>A0ABC8U9H3_9AQUA</name>
<comment type="similarity">
    <text evidence="1">Belongs to the 'GDSL' lipolytic enzyme family.</text>
</comment>
<evidence type="ECO:0000313" key="2">
    <source>
        <dbReference type="EMBL" id="CAK9178397.1"/>
    </source>
</evidence>
<dbReference type="Pfam" id="PF00657">
    <property type="entry name" value="Lipase_GDSL"/>
    <property type="match status" value="1"/>
</dbReference>
<dbReference type="InterPro" id="IPR008265">
    <property type="entry name" value="Lipase_GDSL_AS"/>
</dbReference>
<dbReference type="PROSITE" id="PS01098">
    <property type="entry name" value="LIPASE_GDSL_SER"/>
    <property type="match status" value="1"/>
</dbReference>
<sequence>MHYDASIGPPCSDCNTLPILFTWTFLIFFSIVNSHVRAAVKLPDNETIPAVVFFGDSIVDTGNNNYIKTVVKVNYPPYGKDFMGGKPTGRFSDGKVPSDLFVEELGIKGLLPPYLDPTLEIEDLITGVNFASGGAGYDPLTSEIVSVLSLSDQLELFKEYIMKLKVGVGEERTDSILSKSLHIVVVGSNDITNTYFSSPLRRSHYDVASYTDLMVNSASTFVQHLYGLGARKIGVFGVPPIGCVPAQRTLAGGVQRNCVENYNQAAQLFNYKLSAELKSLNSNLPQARVVYLDIYNLPLDLIYEPKKYGFEIANKGCCGTGSVEVAYLCTYTCTNASKYIFWDSFHLTEKAYRLLVHQILENHIYSFI</sequence>
<organism evidence="2 3">
    <name type="scientific">Ilex paraguariensis</name>
    <name type="common">yerba mate</name>
    <dbReference type="NCBI Taxonomy" id="185542"/>
    <lineage>
        <taxon>Eukaryota</taxon>
        <taxon>Viridiplantae</taxon>
        <taxon>Streptophyta</taxon>
        <taxon>Embryophyta</taxon>
        <taxon>Tracheophyta</taxon>
        <taxon>Spermatophyta</taxon>
        <taxon>Magnoliopsida</taxon>
        <taxon>eudicotyledons</taxon>
        <taxon>Gunneridae</taxon>
        <taxon>Pentapetalae</taxon>
        <taxon>asterids</taxon>
        <taxon>campanulids</taxon>
        <taxon>Aquifoliales</taxon>
        <taxon>Aquifoliaceae</taxon>
        <taxon>Ilex</taxon>
    </lineage>
</organism>
<dbReference type="InterPro" id="IPR001087">
    <property type="entry name" value="GDSL"/>
</dbReference>
<dbReference type="CDD" id="cd01837">
    <property type="entry name" value="SGNH_plant_lipase_like"/>
    <property type="match status" value="1"/>
</dbReference>
<dbReference type="FunFam" id="3.40.50.1110:FF:000003">
    <property type="entry name" value="GDSL esterase/lipase APG"/>
    <property type="match status" value="1"/>
</dbReference>
<keyword evidence="3" id="KW-1185">Reference proteome</keyword>